<accession>A0A9D3Y4U0</accession>
<evidence type="ECO:0000256" key="1">
    <source>
        <dbReference type="SAM" id="Phobius"/>
    </source>
</evidence>
<keyword evidence="1" id="KW-0812">Transmembrane</keyword>
<evidence type="ECO:0000313" key="3">
    <source>
        <dbReference type="Proteomes" id="UP000828390"/>
    </source>
</evidence>
<comment type="caution">
    <text evidence="2">The sequence shown here is derived from an EMBL/GenBank/DDBJ whole genome shotgun (WGS) entry which is preliminary data.</text>
</comment>
<dbReference type="Proteomes" id="UP000828390">
    <property type="component" value="Unassembled WGS sequence"/>
</dbReference>
<name>A0A9D3Y4U0_DREPO</name>
<reference evidence="2" key="2">
    <citation type="submission" date="2020-11" db="EMBL/GenBank/DDBJ databases">
        <authorList>
            <person name="McCartney M.A."/>
            <person name="Auch B."/>
            <person name="Kono T."/>
            <person name="Mallez S."/>
            <person name="Becker A."/>
            <person name="Gohl D.M."/>
            <person name="Silverstein K.A.T."/>
            <person name="Koren S."/>
            <person name="Bechman K.B."/>
            <person name="Herman A."/>
            <person name="Abrahante J.E."/>
            <person name="Garbe J."/>
        </authorList>
    </citation>
    <scope>NUCLEOTIDE SEQUENCE</scope>
    <source>
        <strain evidence="2">Duluth1</strain>
        <tissue evidence="2">Whole animal</tissue>
    </source>
</reference>
<proteinExistence type="predicted"/>
<sequence>MVSQVSCIYFVSTFKELKELLETSKHRTYPLVDSPGMTIGFNAVLVDSLGMTVGFSAVLVDSLGMIVGFSAVLVDY</sequence>
<dbReference type="EMBL" id="JAIWYP010000030">
    <property type="protein sequence ID" value="KAH3691783.1"/>
    <property type="molecule type" value="Genomic_DNA"/>
</dbReference>
<evidence type="ECO:0000313" key="2">
    <source>
        <dbReference type="EMBL" id="KAH3691783.1"/>
    </source>
</evidence>
<keyword evidence="3" id="KW-1185">Reference proteome</keyword>
<protein>
    <submittedName>
        <fullName evidence="2">Uncharacterized protein</fullName>
    </submittedName>
</protein>
<keyword evidence="1" id="KW-1133">Transmembrane helix</keyword>
<keyword evidence="1" id="KW-0472">Membrane</keyword>
<feature type="transmembrane region" description="Helical" evidence="1">
    <location>
        <begin position="53"/>
        <end position="74"/>
    </location>
</feature>
<dbReference type="Gene3D" id="3.10.580.10">
    <property type="entry name" value="CBS-domain"/>
    <property type="match status" value="1"/>
</dbReference>
<dbReference type="InterPro" id="IPR046342">
    <property type="entry name" value="CBS_dom_sf"/>
</dbReference>
<dbReference type="AlphaFoldDB" id="A0A9D3Y4U0"/>
<gene>
    <name evidence="2" type="ORF">DPMN_192314</name>
</gene>
<organism evidence="2 3">
    <name type="scientific">Dreissena polymorpha</name>
    <name type="common">Zebra mussel</name>
    <name type="synonym">Mytilus polymorpha</name>
    <dbReference type="NCBI Taxonomy" id="45954"/>
    <lineage>
        <taxon>Eukaryota</taxon>
        <taxon>Metazoa</taxon>
        <taxon>Spiralia</taxon>
        <taxon>Lophotrochozoa</taxon>
        <taxon>Mollusca</taxon>
        <taxon>Bivalvia</taxon>
        <taxon>Autobranchia</taxon>
        <taxon>Heteroconchia</taxon>
        <taxon>Euheterodonta</taxon>
        <taxon>Imparidentia</taxon>
        <taxon>Neoheterodontei</taxon>
        <taxon>Myida</taxon>
        <taxon>Dreissenoidea</taxon>
        <taxon>Dreissenidae</taxon>
        <taxon>Dreissena</taxon>
    </lineage>
</organism>
<reference evidence="2" key="1">
    <citation type="journal article" date="2019" name="bioRxiv">
        <title>The Genome of the Zebra Mussel, Dreissena polymorpha: A Resource for Invasive Species Research.</title>
        <authorList>
            <person name="McCartney M.A."/>
            <person name="Auch B."/>
            <person name="Kono T."/>
            <person name="Mallez S."/>
            <person name="Zhang Y."/>
            <person name="Obille A."/>
            <person name="Becker A."/>
            <person name="Abrahante J.E."/>
            <person name="Garbe J."/>
            <person name="Badalamenti J.P."/>
            <person name="Herman A."/>
            <person name="Mangelson H."/>
            <person name="Liachko I."/>
            <person name="Sullivan S."/>
            <person name="Sone E.D."/>
            <person name="Koren S."/>
            <person name="Silverstein K.A.T."/>
            <person name="Beckman K.B."/>
            <person name="Gohl D.M."/>
        </authorList>
    </citation>
    <scope>NUCLEOTIDE SEQUENCE</scope>
    <source>
        <strain evidence="2">Duluth1</strain>
        <tissue evidence="2">Whole animal</tissue>
    </source>
</reference>